<evidence type="ECO:0000256" key="12">
    <source>
        <dbReference type="ARBA" id="ARBA00022807"/>
    </source>
</evidence>
<evidence type="ECO:0000313" key="18">
    <source>
        <dbReference type="Proteomes" id="UP000694388"/>
    </source>
</evidence>
<keyword evidence="13" id="KW-0862">Zinc</keyword>
<evidence type="ECO:0000256" key="1">
    <source>
        <dbReference type="ARBA" id="ARBA00000707"/>
    </source>
</evidence>
<dbReference type="Ensembl" id="ENSEBUT00000024710.1">
    <property type="protein sequence ID" value="ENSEBUP00000024134.1"/>
    <property type="gene ID" value="ENSEBUG00000014867.1"/>
</dbReference>
<keyword evidence="9" id="KW-0479">Metal-binding</keyword>
<evidence type="ECO:0000313" key="17">
    <source>
        <dbReference type="Ensembl" id="ENSEBUP00000024134.1"/>
    </source>
</evidence>
<dbReference type="GO" id="GO:0006508">
    <property type="term" value="P:proteolysis"/>
    <property type="evidence" value="ECO:0007669"/>
    <property type="project" value="UniProtKB-KW"/>
</dbReference>
<dbReference type="GO" id="GO:0005813">
    <property type="term" value="C:centrosome"/>
    <property type="evidence" value="ECO:0007669"/>
    <property type="project" value="UniProtKB-SubCell"/>
</dbReference>
<evidence type="ECO:0000256" key="6">
    <source>
        <dbReference type="ARBA" id="ARBA00022490"/>
    </source>
</evidence>
<evidence type="ECO:0000256" key="2">
    <source>
        <dbReference type="ARBA" id="ARBA00004300"/>
    </source>
</evidence>
<dbReference type="Gene3D" id="3.90.70.10">
    <property type="entry name" value="Cysteine proteinases"/>
    <property type="match status" value="1"/>
</dbReference>
<evidence type="ECO:0000256" key="5">
    <source>
        <dbReference type="ARBA" id="ARBA00012759"/>
    </source>
</evidence>
<dbReference type="SMART" id="SM01052">
    <property type="entry name" value="CAP_GLY"/>
    <property type="match status" value="2"/>
</dbReference>
<dbReference type="FunFam" id="3.90.70.10:FF:000009">
    <property type="entry name" value="Putative ubiquitin carboxyl-terminal hydrolase CYLD"/>
    <property type="match status" value="1"/>
</dbReference>
<dbReference type="AlphaFoldDB" id="A0A8C4R246"/>
<organism evidence="17 18">
    <name type="scientific">Eptatretus burgeri</name>
    <name type="common">Inshore hagfish</name>
    <dbReference type="NCBI Taxonomy" id="7764"/>
    <lineage>
        <taxon>Eukaryota</taxon>
        <taxon>Metazoa</taxon>
        <taxon>Chordata</taxon>
        <taxon>Craniata</taxon>
        <taxon>Vertebrata</taxon>
        <taxon>Cyclostomata</taxon>
        <taxon>Myxini</taxon>
        <taxon>Myxiniformes</taxon>
        <taxon>Myxinidae</taxon>
        <taxon>Eptatretinae</taxon>
        <taxon>Eptatretus</taxon>
    </lineage>
</organism>
<dbReference type="Pfam" id="PF01302">
    <property type="entry name" value="CAP_GLY"/>
    <property type="match status" value="2"/>
</dbReference>
<sequence>MHKVQHYSVGSTAAVKSIAPTKRHGTLRYFLLLRLTEAVRCDVKPNAKNISYKGCVCVMTDTEHSFDTYGRSTLDVTVIDFPDTILKVYSKDLREIDEETAQVLLGIPSFSERLLIVNEKVRLSMIPKAQLNAHVIVGLPTGMARGVIRFRGPLDDGAFSGTLFGIELLECHRGKGNTNGTDHMHRYFTCDEDCGIFVGFHRIAEIKRVDSGIDQDKHLVDGNGLYSSSRSGGRTAHGLLSSSPDHLTNLTIQQYGGRVGERDSASTGVTGCSNLVGRRLARQGSRGTETPPPAPLMTSSNRVVPETSFLGRNSRYENDCTMSTSVDLVVKSSNEGRSKVGVVDASVHKRRLTENLTWHHGEATLPLEGHETRHTCPEHEPGTQELYRSQINMRTNHRNQHTWPDSTAESSSRVGRKGKASMSKASSNLATCPSTGNVESCSDRFSPCPEKVDVEEDLMNDQQSLKDLVLEEDLMSEQDFFAGEENSLFEVGSVVEVLVKNKQAFGVIRWMGTLPGKDGKFAGVEMEEEVSEGTDGTCEKKSYFICPPGKGLFVRLGRCHPDSRFPLSAAHALDQVQRCNSIAFSNYRSETVKGIVMPPSDTQALSIFSGRTKGIQGHLNSCYMDSTLFCMFALSTAFDGMLHRPMTESDSREYNRVQRLLREDIVNPLRRHGYVSATKVMQLRKELDSMGCVTGLTNEEKDPEEFLNILFQHVLKVEPFLKISSEKTNIQESYLYQIFLERDGRVQVPTVQQLLEQSFHTADLKLTEMPSCLIVQAPRFGREFKMFSKIIPSLELDITNLLQDSPRECVVCERSADVECRDCYLDMVISPGQIKQYCNTCSQQVHHHRGRINHTPRELHVPPEFRDGASRFVPRECLQLFGVLCIETSHYVAFLKYGAADDAWLFFDSMADREGKCFIAHISK</sequence>
<keyword evidence="8" id="KW-0645">Protease</keyword>
<dbReference type="PANTHER" id="PTHR11830">
    <property type="entry name" value="40S RIBOSOMAL PROTEIN S3A"/>
    <property type="match status" value="1"/>
</dbReference>
<feature type="compositionally biased region" description="Polar residues" evidence="14">
    <location>
        <begin position="423"/>
        <end position="440"/>
    </location>
</feature>
<dbReference type="InterPro" id="IPR038765">
    <property type="entry name" value="Papain-like_cys_pep_sf"/>
</dbReference>
<dbReference type="InterPro" id="IPR001394">
    <property type="entry name" value="Peptidase_C19_UCH"/>
</dbReference>
<evidence type="ECO:0000256" key="13">
    <source>
        <dbReference type="ARBA" id="ARBA00022833"/>
    </source>
</evidence>
<name>A0A8C4R246_EPTBU</name>
<dbReference type="InterPro" id="IPR000938">
    <property type="entry name" value="CAP-Gly_domain"/>
</dbReference>
<evidence type="ECO:0000256" key="10">
    <source>
        <dbReference type="ARBA" id="ARBA00022786"/>
    </source>
</evidence>
<evidence type="ECO:0000256" key="3">
    <source>
        <dbReference type="ARBA" id="ARBA00004556"/>
    </source>
</evidence>
<evidence type="ECO:0000256" key="14">
    <source>
        <dbReference type="SAM" id="MobiDB-lite"/>
    </source>
</evidence>
<keyword evidence="10" id="KW-0833">Ubl conjugation pathway</keyword>
<feature type="region of interest" description="Disordered" evidence="14">
    <location>
        <begin position="281"/>
        <end position="300"/>
    </location>
</feature>
<feature type="domain" description="CAP-Gly" evidence="16">
    <location>
        <begin position="512"/>
        <end position="555"/>
    </location>
</feature>
<dbReference type="PROSITE" id="PS50245">
    <property type="entry name" value="CAP_GLY_2"/>
    <property type="match status" value="1"/>
</dbReference>
<evidence type="ECO:0000256" key="8">
    <source>
        <dbReference type="ARBA" id="ARBA00022670"/>
    </source>
</evidence>
<reference evidence="17" key="2">
    <citation type="submission" date="2025-09" db="UniProtKB">
        <authorList>
            <consortium name="Ensembl"/>
        </authorList>
    </citation>
    <scope>IDENTIFICATION</scope>
</reference>
<keyword evidence="12" id="KW-0788">Thiol protease</keyword>
<comment type="subcellular location">
    <subcellularLocation>
        <location evidence="2">Cytoplasm</location>
        <location evidence="2">Cytoskeleton</location>
        <location evidence="2">Microtubule organizing center</location>
        <location evidence="2">Centrosome</location>
    </subcellularLocation>
    <subcellularLocation>
        <location evidence="3">Cytoplasm</location>
        <location evidence="3">Perinuclear region</location>
    </subcellularLocation>
</comment>
<evidence type="ECO:0000259" key="16">
    <source>
        <dbReference type="PROSITE" id="PS50245"/>
    </source>
</evidence>
<evidence type="ECO:0000256" key="4">
    <source>
        <dbReference type="ARBA" id="ARBA00009085"/>
    </source>
</evidence>
<dbReference type="SUPFAM" id="SSF54001">
    <property type="entry name" value="Cysteine proteinases"/>
    <property type="match status" value="1"/>
</dbReference>
<dbReference type="GO" id="GO:0016579">
    <property type="term" value="P:protein deubiquitination"/>
    <property type="evidence" value="ECO:0007669"/>
    <property type="project" value="InterPro"/>
</dbReference>
<dbReference type="GO" id="GO:0004843">
    <property type="term" value="F:cysteine-type deubiquitinase activity"/>
    <property type="evidence" value="ECO:0007669"/>
    <property type="project" value="UniProtKB-EC"/>
</dbReference>
<feature type="compositionally biased region" description="Polar residues" evidence="14">
    <location>
        <begin position="401"/>
        <end position="413"/>
    </location>
</feature>
<dbReference type="SUPFAM" id="SSF74924">
    <property type="entry name" value="Cap-Gly domain"/>
    <property type="match status" value="2"/>
</dbReference>
<keyword evidence="6" id="KW-0963">Cytoplasm</keyword>
<accession>A0A8C4R246</accession>
<reference evidence="17" key="1">
    <citation type="submission" date="2025-08" db="UniProtKB">
        <authorList>
            <consortium name="Ensembl"/>
        </authorList>
    </citation>
    <scope>IDENTIFICATION</scope>
</reference>
<proteinExistence type="inferred from homology"/>
<evidence type="ECO:0000259" key="15">
    <source>
        <dbReference type="PROSITE" id="PS50235"/>
    </source>
</evidence>
<comment type="catalytic activity">
    <reaction evidence="1">
        <text>Thiol-dependent hydrolysis of ester, thioester, amide, peptide and isopeptide bonds formed by the C-terminal Gly of ubiquitin (a 76-residue protein attached to proteins as an intracellular targeting signal).</text>
        <dbReference type="EC" id="3.4.19.12"/>
    </reaction>
</comment>
<evidence type="ECO:0000256" key="7">
    <source>
        <dbReference type="ARBA" id="ARBA00022553"/>
    </source>
</evidence>
<dbReference type="EC" id="3.4.19.12" evidence="5"/>
<keyword evidence="11" id="KW-0378">Hydrolase</keyword>
<dbReference type="GeneTree" id="ENSGT00390000018123"/>
<keyword evidence="7" id="KW-0597">Phosphoprotein</keyword>
<comment type="similarity">
    <text evidence="4">Belongs to the peptidase C19 family.</text>
</comment>
<dbReference type="Gene3D" id="2.30.30.190">
    <property type="entry name" value="CAP Gly-rich-like domain"/>
    <property type="match status" value="2"/>
</dbReference>
<dbReference type="InterPro" id="IPR028889">
    <property type="entry name" value="USP"/>
</dbReference>
<dbReference type="GO" id="GO:0046872">
    <property type="term" value="F:metal ion binding"/>
    <property type="evidence" value="ECO:0007669"/>
    <property type="project" value="UniProtKB-KW"/>
</dbReference>
<dbReference type="InterPro" id="IPR036859">
    <property type="entry name" value="CAP-Gly_dom_sf"/>
</dbReference>
<dbReference type="PROSITE" id="PS50235">
    <property type="entry name" value="USP_3"/>
    <property type="match status" value="1"/>
</dbReference>
<dbReference type="Pfam" id="PF00443">
    <property type="entry name" value="UCH"/>
    <property type="match status" value="1"/>
</dbReference>
<keyword evidence="18" id="KW-1185">Reference proteome</keyword>
<evidence type="ECO:0000256" key="11">
    <source>
        <dbReference type="ARBA" id="ARBA00022801"/>
    </source>
</evidence>
<protein>
    <recommendedName>
        <fullName evidence="5">ubiquitinyl hydrolase 1</fullName>
        <ecNumber evidence="5">3.4.19.12</ecNumber>
    </recommendedName>
</protein>
<dbReference type="GO" id="GO:0048471">
    <property type="term" value="C:perinuclear region of cytoplasm"/>
    <property type="evidence" value="ECO:0007669"/>
    <property type="project" value="UniProtKB-SubCell"/>
</dbReference>
<evidence type="ECO:0000256" key="9">
    <source>
        <dbReference type="ARBA" id="ARBA00022723"/>
    </source>
</evidence>
<feature type="domain" description="USP" evidence="15">
    <location>
        <begin position="613"/>
        <end position="924"/>
    </location>
</feature>
<dbReference type="Proteomes" id="UP000694388">
    <property type="component" value="Unplaced"/>
</dbReference>
<feature type="region of interest" description="Disordered" evidence="14">
    <location>
        <begin position="397"/>
        <end position="445"/>
    </location>
</feature>